<evidence type="ECO:0000259" key="2">
    <source>
        <dbReference type="PROSITE" id="PS50280"/>
    </source>
</evidence>
<dbReference type="CDD" id="cd10527">
    <property type="entry name" value="SET_LSMT"/>
    <property type="match status" value="1"/>
</dbReference>
<evidence type="ECO:0000256" key="1">
    <source>
        <dbReference type="SAM" id="Coils"/>
    </source>
</evidence>
<dbReference type="SUPFAM" id="SSF82199">
    <property type="entry name" value="SET domain"/>
    <property type="match status" value="1"/>
</dbReference>
<organism evidence="3">
    <name type="scientific">Prasinoderma singulare</name>
    <dbReference type="NCBI Taxonomy" id="676789"/>
    <lineage>
        <taxon>Eukaryota</taxon>
        <taxon>Viridiplantae</taxon>
        <taxon>Prasinodermophyta</taxon>
        <taxon>Prasinodermophyceae</taxon>
        <taxon>Prasinodermales</taxon>
        <taxon>Prasinodermaceae</taxon>
        <taxon>Prasinoderma</taxon>
    </lineage>
</organism>
<keyword evidence="1" id="KW-0175">Coiled coil</keyword>
<dbReference type="PANTHER" id="PTHR13271">
    <property type="entry name" value="UNCHARACTERIZED PUTATIVE METHYLTRANSFERASE"/>
    <property type="match status" value="1"/>
</dbReference>
<dbReference type="PROSITE" id="PS50280">
    <property type="entry name" value="SET"/>
    <property type="match status" value="1"/>
</dbReference>
<feature type="domain" description="SET" evidence="2">
    <location>
        <begin position="119"/>
        <end position="326"/>
    </location>
</feature>
<reference evidence="3" key="1">
    <citation type="submission" date="2021-01" db="EMBL/GenBank/DDBJ databases">
        <authorList>
            <person name="Corre E."/>
            <person name="Pelletier E."/>
            <person name="Niang G."/>
            <person name="Scheremetjew M."/>
            <person name="Finn R."/>
            <person name="Kale V."/>
            <person name="Holt S."/>
            <person name="Cochrane G."/>
            <person name="Meng A."/>
            <person name="Brown T."/>
            <person name="Cohen L."/>
        </authorList>
    </citation>
    <scope>NUCLEOTIDE SEQUENCE</scope>
    <source>
        <strain evidence="3">RCC927</strain>
    </source>
</reference>
<evidence type="ECO:0000313" key="3">
    <source>
        <dbReference type="EMBL" id="CAE0129079.1"/>
    </source>
</evidence>
<dbReference type="InterPro" id="IPR046341">
    <property type="entry name" value="SET_dom_sf"/>
</dbReference>
<sequence length="524" mass="55794">MGDALGTAESAAAAAAHAASRSADLMEREQRVVVDVQNALSGMTQRARSAEERAAFEALRAETAERTTERAAMRVEAIEKEVAAQQEKVDGMYAKVAEQLRDAPADARFLAAHADALGAFLSDAVSLKGEGTGTRGLWAARAVSKGEVLVRVPLSAALCARGKEAEAELAVKLAARVTDESTQWPMYAGRVLPSEGEIDSMEAWGVSAIQWQLGGAPELCTLPMGRCYQRDDRIVAARAKAGGEHSDERLRWALDCVRSRAFTAVDPSDGERVRVMAPLADLFNHEHAPVDGAPAPAWRLVEGEDAFEVAAWRDFAAGEEVTLPYASGACTSLELLTSYGFVPHGRNPHERVMLFSSAWDAVLASAPRDSLADERLRLVEARLGRGAESPPLWAAPPSAMDARAATIGVLRLATCEAAELDAFHLNESWGAGDLSALMGVPVGDATRRRAAAAAAARSRDVLQRVEPGEDEAAAARALHNHSHQMSAEQRRQALAAALRLNVCELLDHFAGDAEAAAATIAPTY</sequence>
<dbReference type="Gene3D" id="3.90.1410.10">
    <property type="entry name" value="set domain protein methyltransferase, domain 1"/>
    <property type="match status" value="1"/>
</dbReference>
<dbReference type="AlphaFoldDB" id="A0A7S3BC10"/>
<proteinExistence type="predicted"/>
<dbReference type="EMBL" id="HBHY01003587">
    <property type="protein sequence ID" value="CAE0129079.1"/>
    <property type="molecule type" value="Transcribed_RNA"/>
</dbReference>
<name>A0A7S3BC10_9VIRI</name>
<accession>A0A7S3BC10</accession>
<protein>
    <recommendedName>
        <fullName evidence="2">SET domain-containing protein</fullName>
    </recommendedName>
</protein>
<dbReference type="InterPro" id="IPR001214">
    <property type="entry name" value="SET_dom"/>
</dbReference>
<dbReference type="InterPro" id="IPR050600">
    <property type="entry name" value="SETD3_SETD6_MTase"/>
</dbReference>
<feature type="coiled-coil region" evidence="1">
    <location>
        <begin position="33"/>
        <end position="95"/>
    </location>
</feature>
<dbReference type="GO" id="GO:0016279">
    <property type="term" value="F:protein-lysine N-methyltransferase activity"/>
    <property type="evidence" value="ECO:0007669"/>
    <property type="project" value="TreeGrafter"/>
</dbReference>
<gene>
    <name evidence="3" type="ORF">PSIN1315_LOCUS2349</name>
</gene>